<evidence type="ECO:0000313" key="1">
    <source>
        <dbReference type="EMBL" id="GGK97914.1"/>
    </source>
</evidence>
<dbReference type="Proteomes" id="UP000638263">
    <property type="component" value="Unassembled WGS sequence"/>
</dbReference>
<reference evidence="1" key="2">
    <citation type="submission" date="2020-09" db="EMBL/GenBank/DDBJ databases">
        <authorList>
            <person name="Sun Q."/>
            <person name="Zhou Y."/>
        </authorList>
    </citation>
    <scope>NUCLEOTIDE SEQUENCE</scope>
    <source>
        <strain evidence="1">CGMCC 4.3508</strain>
    </source>
</reference>
<accession>A0A917VN84</accession>
<dbReference type="RefSeq" id="WP_058855431.1">
    <property type="nucleotide sequence ID" value="NZ_BMMH01000002.1"/>
</dbReference>
<comment type="caution">
    <text evidence="1">The sequence shown here is derived from an EMBL/GenBank/DDBJ whole genome shotgun (WGS) entry which is preliminary data.</text>
</comment>
<protein>
    <submittedName>
        <fullName evidence="1">Uncharacterized protein</fullName>
    </submittedName>
</protein>
<keyword evidence="2" id="KW-1185">Reference proteome</keyword>
<reference evidence="1" key="1">
    <citation type="journal article" date="2014" name="Int. J. Syst. Evol. Microbiol.">
        <title>Complete genome sequence of Corynebacterium casei LMG S-19264T (=DSM 44701T), isolated from a smear-ripened cheese.</title>
        <authorList>
            <consortium name="US DOE Joint Genome Institute (JGI-PGF)"/>
            <person name="Walter F."/>
            <person name="Albersmeier A."/>
            <person name="Kalinowski J."/>
            <person name="Ruckert C."/>
        </authorList>
    </citation>
    <scope>NUCLEOTIDE SEQUENCE</scope>
    <source>
        <strain evidence="1">CGMCC 4.3508</strain>
    </source>
</reference>
<name>A0A917VN84_9NOCA</name>
<dbReference type="EMBL" id="BMMH01000002">
    <property type="protein sequence ID" value="GGK97914.1"/>
    <property type="molecule type" value="Genomic_DNA"/>
</dbReference>
<proteinExistence type="predicted"/>
<organism evidence="1 2">
    <name type="scientific">Nocardia jinanensis</name>
    <dbReference type="NCBI Taxonomy" id="382504"/>
    <lineage>
        <taxon>Bacteria</taxon>
        <taxon>Bacillati</taxon>
        <taxon>Actinomycetota</taxon>
        <taxon>Actinomycetes</taxon>
        <taxon>Mycobacteriales</taxon>
        <taxon>Nocardiaceae</taxon>
        <taxon>Nocardia</taxon>
    </lineage>
</organism>
<evidence type="ECO:0000313" key="2">
    <source>
        <dbReference type="Proteomes" id="UP000638263"/>
    </source>
</evidence>
<sequence>MNNEHEPGFPRSAAEAGQFLDELAFDDTVQMPPLPPAADEIERGMVTTSLKLPQAMRERIREVAAAHCITPSMLIRQYIELGLSSEQPERMIPLSDAIRVLSSLRPTA</sequence>
<dbReference type="AlphaFoldDB" id="A0A917VN84"/>
<gene>
    <name evidence="1" type="ORF">GCM10011588_10560</name>
</gene>